<protein>
    <submittedName>
        <fullName evidence="1">Uncharacterized protein</fullName>
    </submittedName>
</protein>
<keyword evidence="2" id="KW-1185">Reference proteome</keyword>
<accession>A0ACB8R6U7</accession>
<gene>
    <name evidence="1" type="ORF">FA95DRAFT_1612697</name>
</gene>
<proteinExistence type="predicted"/>
<organism evidence="1 2">
    <name type="scientific">Auriscalpium vulgare</name>
    <dbReference type="NCBI Taxonomy" id="40419"/>
    <lineage>
        <taxon>Eukaryota</taxon>
        <taxon>Fungi</taxon>
        <taxon>Dikarya</taxon>
        <taxon>Basidiomycota</taxon>
        <taxon>Agaricomycotina</taxon>
        <taxon>Agaricomycetes</taxon>
        <taxon>Russulales</taxon>
        <taxon>Auriscalpiaceae</taxon>
        <taxon>Auriscalpium</taxon>
    </lineage>
</organism>
<sequence length="211" mass="23373">MYSRGNYPTLSTGFSFGCGPKKPYNICNNTGKQQRALDRLVSHQSFVRYSGMCNAGVSIRAPRLYRHCGQFLQEIQEVDPTLCKAFDNSVFPATTFNFGPQANVPYGWCAVTALGDYDHMRRGHLVLWDLKLVIKFPPGSMILIPSAILTHSNTPVQKGRPDSPLPSGAQALCSVGKVFREQAASRWEEVLGYFSTLFELKSDLEASSKAN</sequence>
<reference evidence="1" key="1">
    <citation type="submission" date="2021-02" db="EMBL/GenBank/DDBJ databases">
        <authorList>
            <consortium name="DOE Joint Genome Institute"/>
            <person name="Ahrendt S."/>
            <person name="Looney B.P."/>
            <person name="Miyauchi S."/>
            <person name="Morin E."/>
            <person name="Drula E."/>
            <person name="Courty P.E."/>
            <person name="Chicoki N."/>
            <person name="Fauchery L."/>
            <person name="Kohler A."/>
            <person name="Kuo A."/>
            <person name="Labutti K."/>
            <person name="Pangilinan J."/>
            <person name="Lipzen A."/>
            <person name="Riley R."/>
            <person name="Andreopoulos W."/>
            <person name="He G."/>
            <person name="Johnson J."/>
            <person name="Barry K.W."/>
            <person name="Grigoriev I.V."/>
            <person name="Nagy L."/>
            <person name="Hibbett D."/>
            <person name="Henrissat B."/>
            <person name="Matheny P.B."/>
            <person name="Labbe J."/>
            <person name="Martin F."/>
        </authorList>
    </citation>
    <scope>NUCLEOTIDE SEQUENCE</scope>
    <source>
        <strain evidence="1">FP105234-sp</strain>
    </source>
</reference>
<evidence type="ECO:0000313" key="2">
    <source>
        <dbReference type="Proteomes" id="UP000814033"/>
    </source>
</evidence>
<name>A0ACB8R6U7_9AGAM</name>
<reference evidence="1" key="2">
    <citation type="journal article" date="2022" name="New Phytol.">
        <title>Evolutionary transition to the ectomycorrhizal habit in the genomes of a hyperdiverse lineage of mushroom-forming fungi.</title>
        <authorList>
            <person name="Looney B."/>
            <person name="Miyauchi S."/>
            <person name="Morin E."/>
            <person name="Drula E."/>
            <person name="Courty P.E."/>
            <person name="Kohler A."/>
            <person name="Kuo A."/>
            <person name="LaButti K."/>
            <person name="Pangilinan J."/>
            <person name="Lipzen A."/>
            <person name="Riley R."/>
            <person name="Andreopoulos W."/>
            <person name="He G."/>
            <person name="Johnson J."/>
            <person name="Nolan M."/>
            <person name="Tritt A."/>
            <person name="Barry K.W."/>
            <person name="Grigoriev I.V."/>
            <person name="Nagy L.G."/>
            <person name="Hibbett D."/>
            <person name="Henrissat B."/>
            <person name="Matheny P.B."/>
            <person name="Labbe J."/>
            <person name="Martin F.M."/>
        </authorList>
    </citation>
    <scope>NUCLEOTIDE SEQUENCE</scope>
    <source>
        <strain evidence="1">FP105234-sp</strain>
    </source>
</reference>
<comment type="caution">
    <text evidence="1">The sequence shown here is derived from an EMBL/GenBank/DDBJ whole genome shotgun (WGS) entry which is preliminary data.</text>
</comment>
<dbReference type="EMBL" id="MU276327">
    <property type="protein sequence ID" value="KAI0039278.1"/>
    <property type="molecule type" value="Genomic_DNA"/>
</dbReference>
<evidence type="ECO:0000313" key="1">
    <source>
        <dbReference type="EMBL" id="KAI0039278.1"/>
    </source>
</evidence>
<dbReference type="Proteomes" id="UP000814033">
    <property type="component" value="Unassembled WGS sequence"/>
</dbReference>